<name>A0ACD5AMV8_9ACTN</name>
<organism evidence="1 2">
    <name type="scientific">Streptomyces citrinus</name>
    <dbReference type="NCBI Taxonomy" id="3118173"/>
    <lineage>
        <taxon>Bacteria</taxon>
        <taxon>Bacillati</taxon>
        <taxon>Actinomycetota</taxon>
        <taxon>Actinomycetes</taxon>
        <taxon>Kitasatosporales</taxon>
        <taxon>Streptomycetaceae</taxon>
        <taxon>Streptomyces</taxon>
    </lineage>
</organism>
<gene>
    <name evidence="1" type="ORF">V2W30_37765</name>
</gene>
<keyword evidence="2" id="KW-1185">Reference proteome</keyword>
<dbReference type="EMBL" id="CP146022">
    <property type="protein sequence ID" value="WWQ68519.1"/>
    <property type="molecule type" value="Genomic_DNA"/>
</dbReference>
<accession>A0ACD5AMV8</accession>
<protein>
    <submittedName>
        <fullName evidence="1">SRPBCC family protein</fullName>
    </submittedName>
</protein>
<reference evidence="1" key="1">
    <citation type="journal article" date="2025" name="Int. J. Syst. Evol. Microbiol.">
        <title>Streptomyces citrinus sp. nov., with yellow diffusible pigment.</title>
        <authorList>
            <person name="He Y."/>
            <person name="Yang E."/>
            <person name="Xu J."/>
            <person name="Sun Y."/>
            <person name="Sun L."/>
        </authorList>
    </citation>
    <scope>NUCLEOTIDE SEQUENCE</scope>
    <source>
        <strain evidence="1">Q6</strain>
    </source>
</reference>
<sequence length="179" mass="19244">MTTSTTGSYLTLDDGIPAVRFTRTYDRPIDRVWQYVTDPAELARWFPSAFEAKELAPGAVIRFFGDPNQPESTGTVLAADAPRHFSFSWGGDELHYDLEERGDGGTHLTLTDVLVTHDTAARNAAGWEVCLSALDAADRGESPEGSHSGASGRWKEFYDSYVAAGFPSGAPVPGLGESG</sequence>
<proteinExistence type="predicted"/>
<evidence type="ECO:0000313" key="1">
    <source>
        <dbReference type="EMBL" id="WWQ68519.1"/>
    </source>
</evidence>
<evidence type="ECO:0000313" key="2">
    <source>
        <dbReference type="Proteomes" id="UP001432251"/>
    </source>
</evidence>
<dbReference type="Proteomes" id="UP001432251">
    <property type="component" value="Chromosome"/>
</dbReference>